<dbReference type="AlphaFoldDB" id="A0A1F6AHD8"/>
<dbReference type="InterPro" id="IPR012340">
    <property type="entry name" value="NA-bd_OB-fold"/>
</dbReference>
<organism evidence="2 3">
    <name type="scientific">Candidatus Gottesmanbacteria bacterium RIFCSPLOWO2_01_FULL_43_11b</name>
    <dbReference type="NCBI Taxonomy" id="1798392"/>
    <lineage>
        <taxon>Bacteria</taxon>
        <taxon>Candidatus Gottesmaniibacteriota</taxon>
    </lineage>
</organism>
<dbReference type="Pfam" id="PF01796">
    <property type="entry name" value="OB_ChsH2_C"/>
    <property type="match status" value="1"/>
</dbReference>
<reference evidence="2 3" key="1">
    <citation type="journal article" date="2016" name="Nat. Commun.">
        <title>Thousands of microbial genomes shed light on interconnected biogeochemical processes in an aquifer system.</title>
        <authorList>
            <person name="Anantharaman K."/>
            <person name="Brown C.T."/>
            <person name="Hug L.A."/>
            <person name="Sharon I."/>
            <person name="Castelle C.J."/>
            <person name="Probst A.J."/>
            <person name="Thomas B.C."/>
            <person name="Singh A."/>
            <person name="Wilkins M.J."/>
            <person name="Karaoz U."/>
            <person name="Brodie E.L."/>
            <person name="Williams K.H."/>
            <person name="Hubbard S.S."/>
            <person name="Banfield J.F."/>
        </authorList>
    </citation>
    <scope>NUCLEOTIDE SEQUENCE [LARGE SCALE GENOMIC DNA]</scope>
</reference>
<proteinExistence type="predicted"/>
<name>A0A1F6AHD8_9BACT</name>
<dbReference type="STRING" id="1798392.A3A79_02805"/>
<dbReference type="EMBL" id="MFJV01000001">
    <property type="protein sequence ID" value="OGG24101.1"/>
    <property type="molecule type" value="Genomic_DNA"/>
</dbReference>
<protein>
    <recommendedName>
        <fullName evidence="1">ChsH2 C-terminal OB-fold domain-containing protein</fullName>
    </recommendedName>
</protein>
<dbReference type="SUPFAM" id="SSF50249">
    <property type="entry name" value="Nucleic acid-binding proteins"/>
    <property type="match status" value="1"/>
</dbReference>
<dbReference type="InterPro" id="IPR002878">
    <property type="entry name" value="ChsH2_C"/>
</dbReference>
<accession>A0A1F6AHD8</accession>
<sequence>MQSPVKIWRNQKKIQSLIGITGKIISWTIVRVPPGGFGDQAPYPVAVIALKNGEKITAQVVDFDEKHLIFGQEVVTVVRRVTQPNTEGIIPYGIKVKPL</sequence>
<evidence type="ECO:0000313" key="3">
    <source>
        <dbReference type="Proteomes" id="UP000178759"/>
    </source>
</evidence>
<evidence type="ECO:0000313" key="2">
    <source>
        <dbReference type="EMBL" id="OGG24101.1"/>
    </source>
</evidence>
<dbReference type="Proteomes" id="UP000178759">
    <property type="component" value="Unassembled WGS sequence"/>
</dbReference>
<comment type="caution">
    <text evidence="2">The sequence shown here is derived from an EMBL/GenBank/DDBJ whole genome shotgun (WGS) entry which is preliminary data.</text>
</comment>
<gene>
    <name evidence="2" type="ORF">A3A79_02805</name>
</gene>
<evidence type="ECO:0000259" key="1">
    <source>
        <dbReference type="Pfam" id="PF01796"/>
    </source>
</evidence>
<feature type="domain" description="ChsH2 C-terminal OB-fold" evidence="1">
    <location>
        <begin position="21"/>
        <end position="77"/>
    </location>
</feature>